<reference evidence="1 2" key="1">
    <citation type="journal article" date="2019" name="Commun. Biol.">
        <title>The bagworm genome reveals a unique fibroin gene that provides high tensile strength.</title>
        <authorList>
            <person name="Kono N."/>
            <person name="Nakamura H."/>
            <person name="Ohtoshi R."/>
            <person name="Tomita M."/>
            <person name="Numata K."/>
            <person name="Arakawa K."/>
        </authorList>
    </citation>
    <scope>NUCLEOTIDE SEQUENCE [LARGE SCALE GENOMIC DNA]</scope>
</reference>
<keyword evidence="2" id="KW-1185">Reference proteome</keyword>
<organism evidence="1 2">
    <name type="scientific">Eumeta variegata</name>
    <name type="common">Bagworm moth</name>
    <name type="synonym">Eumeta japonica</name>
    <dbReference type="NCBI Taxonomy" id="151549"/>
    <lineage>
        <taxon>Eukaryota</taxon>
        <taxon>Metazoa</taxon>
        <taxon>Ecdysozoa</taxon>
        <taxon>Arthropoda</taxon>
        <taxon>Hexapoda</taxon>
        <taxon>Insecta</taxon>
        <taxon>Pterygota</taxon>
        <taxon>Neoptera</taxon>
        <taxon>Endopterygota</taxon>
        <taxon>Lepidoptera</taxon>
        <taxon>Glossata</taxon>
        <taxon>Ditrysia</taxon>
        <taxon>Tineoidea</taxon>
        <taxon>Psychidae</taxon>
        <taxon>Oiketicinae</taxon>
        <taxon>Eumeta</taxon>
    </lineage>
</organism>
<gene>
    <name evidence="1" type="ORF">EVAR_18887_1</name>
</gene>
<evidence type="ECO:0000313" key="1">
    <source>
        <dbReference type="EMBL" id="GBP32735.1"/>
    </source>
</evidence>
<dbReference type="Proteomes" id="UP000299102">
    <property type="component" value="Unassembled WGS sequence"/>
</dbReference>
<proteinExistence type="predicted"/>
<dbReference type="EMBL" id="BGZK01000264">
    <property type="protein sequence ID" value="GBP32735.1"/>
    <property type="molecule type" value="Genomic_DNA"/>
</dbReference>
<evidence type="ECO:0000313" key="2">
    <source>
        <dbReference type="Proteomes" id="UP000299102"/>
    </source>
</evidence>
<name>A0A4C1V3D8_EUMVA</name>
<protein>
    <submittedName>
        <fullName evidence="1">Uncharacterized protein</fullName>
    </submittedName>
</protein>
<dbReference type="AlphaFoldDB" id="A0A4C1V3D8"/>
<sequence length="73" mass="8403">MKEFTLTSCWRSLKNIGKPSIRKGRTRAIWLIPVSLRSQLSCADGQTFNQLTPRWPYGVSLRPRRPPHAGILR</sequence>
<accession>A0A4C1V3D8</accession>
<comment type="caution">
    <text evidence="1">The sequence shown here is derived from an EMBL/GenBank/DDBJ whole genome shotgun (WGS) entry which is preliminary data.</text>
</comment>